<name>A0AAN6SDY0_9PEZI</name>
<evidence type="ECO:0000313" key="3">
    <source>
        <dbReference type="Proteomes" id="UP001303222"/>
    </source>
</evidence>
<accession>A0AAN6SDY0</accession>
<dbReference type="Proteomes" id="UP001303222">
    <property type="component" value="Unassembled WGS sequence"/>
</dbReference>
<keyword evidence="1" id="KW-0812">Transmembrane</keyword>
<reference evidence="2" key="1">
    <citation type="journal article" date="2023" name="Mol. Phylogenet. Evol.">
        <title>Genome-scale phylogeny and comparative genomics of the fungal order Sordariales.</title>
        <authorList>
            <person name="Hensen N."/>
            <person name="Bonometti L."/>
            <person name="Westerberg I."/>
            <person name="Brannstrom I.O."/>
            <person name="Guillou S."/>
            <person name="Cros-Aarteil S."/>
            <person name="Calhoun S."/>
            <person name="Haridas S."/>
            <person name="Kuo A."/>
            <person name="Mondo S."/>
            <person name="Pangilinan J."/>
            <person name="Riley R."/>
            <person name="LaButti K."/>
            <person name="Andreopoulos B."/>
            <person name="Lipzen A."/>
            <person name="Chen C."/>
            <person name="Yan M."/>
            <person name="Daum C."/>
            <person name="Ng V."/>
            <person name="Clum A."/>
            <person name="Steindorff A."/>
            <person name="Ohm R.A."/>
            <person name="Martin F."/>
            <person name="Silar P."/>
            <person name="Natvig D.O."/>
            <person name="Lalanne C."/>
            <person name="Gautier V."/>
            <person name="Ament-Velasquez S.L."/>
            <person name="Kruys A."/>
            <person name="Hutchinson M.I."/>
            <person name="Powell A.J."/>
            <person name="Barry K."/>
            <person name="Miller A.N."/>
            <person name="Grigoriev I.V."/>
            <person name="Debuchy R."/>
            <person name="Gladieux P."/>
            <person name="Hiltunen Thoren M."/>
            <person name="Johannesson H."/>
        </authorList>
    </citation>
    <scope>NUCLEOTIDE SEQUENCE</scope>
    <source>
        <strain evidence="2">CBS 626.80</strain>
    </source>
</reference>
<proteinExistence type="predicted"/>
<dbReference type="EMBL" id="MU859215">
    <property type="protein sequence ID" value="KAK3949431.1"/>
    <property type="molecule type" value="Genomic_DNA"/>
</dbReference>
<comment type="caution">
    <text evidence="2">The sequence shown here is derived from an EMBL/GenBank/DDBJ whole genome shotgun (WGS) entry which is preliminary data.</text>
</comment>
<organism evidence="2 3">
    <name type="scientific">Pseudoneurospora amorphoporcata</name>
    <dbReference type="NCBI Taxonomy" id="241081"/>
    <lineage>
        <taxon>Eukaryota</taxon>
        <taxon>Fungi</taxon>
        <taxon>Dikarya</taxon>
        <taxon>Ascomycota</taxon>
        <taxon>Pezizomycotina</taxon>
        <taxon>Sordariomycetes</taxon>
        <taxon>Sordariomycetidae</taxon>
        <taxon>Sordariales</taxon>
        <taxon>Sordariaceae</taxon>
        <taxon>Pseudoneurospora</taxon>
    </lineage>
</organism>
<protein>
    <submittedName>
        <fullName evidence="2">Uncharacterized protein</fullName>
    </submittedName>
</protein>
<keyword evidence="1" id="KW-1133">Transmembrane helix</keyword>
<keyword evidence="1" id="KW-0472">Membrane</keyword>
<keyword evidence="3" id="KW-1185">Reference proteome</keyword>
<sequence length="154" mass="16952">MSRFNWTPSLPRMSLDMPLIHNILVVAALVATISVVMMPQALASLVKAAKCSSLLDSPMASQTPAASSGEERIIHKTAHETASWLSFVLVFEAVLYGITFLFVNCFIGFYQFVDKEAETIIWETRSRGLEKGDNEKGLILELSNGRGETETRAA</sequence>
<evidence type="ECO:0000313" key="2">
    <source>
        <dbReference type="EMBL" id="KAK3949431.1"/>
    </source>
</evidence>
<gene>
    <name evidence="2" type="ORF">QBC32DRAFT_326979</name>
</gene>
<feature type="transmembrane region" description="Helical" evidence="1">
    <location>
        <begin position="93"/>
        <end position="113"/>
    </location>
</feature>
<reference evidence="2" key="2">
    <citation type="submission" date="2023-06" db="EMBL/GenBank/DDBJ databases">
        <authorList>
            <consortium name="Lawrence Berkeley National Laboratory"/>
            <person name="Mondo S.J."/>
            <person name="Hensen N."/>
            <person name="Bonometti L."/>
            <person name="Westerberg I."/>
            <person name="Brannstrom I.O."/>
            <person name="Guillou S."/>
            <person name="Cros-Aarteil S."/>
            <person name="Calhoun S."/>
            <person name="Haridas S."/>
            <person name="Kuo A."/>
            <person name="Pangilinan J."/>
            <person name="Riley R."/>
            <person name="Labutti K."/>
            <person name="Andreopoulos B."/>
            <person name="Lipzen A."/>
            <person name="Chen C."/>
            <person name="Yanf M."/>
            <person name="Daum C."/>
            <person name="Ng V."/>
            <person name="Clum A."/>
            <person name="Steindorff A."/>
            <person name="Ohm R."/>
            <person name="Martin F."/>
            <person name="Silar P."/>
            <person name="Natvig D."/>
            <person name="Lalanne C."/>
            <person name="Gautier V."/>
            <person name="Ament-Velasquez S.L."/>
            <person name="Kruys A."/>
            <person name="Hutchinson M.I."/>
            <person name="Powell A.J."/>
            <person name="Barry K."/>
            <person name="Miller A.N."/>
            <person name="Grigoriev I.V."/>
            <person name="Debuchy R."/>
            <person name="Gladieux P."/>
            <person name="Thoren M.H."/>
            <person name="Johannesson H."/>
        </authorList>
    </citation>
    <scope>NUCLEOTIDE SEQUENCE</scope>
    <source>
        <strain evidence="2">CBS 626.80</strain>
    </source>
</reference>
<dbReference type="AlphaFoldDB" id="A0AAN6SDY0"/>
<evidence type="ECO:0000256" key="1">
    <source>
        <dbReference type="SAM" id="Phobius"/>
    </source>
</evidence>